<evidence type="ECO:0000256" key="1">
    <source>
        <dbReference type="SAM" id="MobiDB-lite"/>
    </source>
</evidence>
<comment type="caution">
    <text evidence="2">The sequence shown here is derived from an EMBL/GenBank/DDBJ whole genome shotgun (WGS) entry which is preliminary data.</text>
</comment>
<protein>
    <submittedName>
        <fullName evidence="2">Uncharacterized protein</fullName>
    </submittedName>
</protein>
<proteinExistence type="predicted"/>
<name>A0A919JG08_9ACTN</name>
<accession>A0A919JG08</accession>
<dbReference type="Proteomes" id="UP000598174">
    <property type="component" value="Unassembled WGS sequence"/>
</dbReference>
<dbReference type="EMBL" id="BOMM01000089">
    <property type="protein sequence ID" value="GIE16521.1"/>
    <property type="molecule type" value="Genomic_DNA"/>
</dbReference>
<organism evidence="2 3">
    <name type="scientific">Paractinoplanes ferrugineus</name>
    <dbReference type="NCBI Taxonomy" id="113564"/>
    <lineage>
        <taxon>Bacteria</taxon>
        <taxon>Bacillati</taxon>
        <taxon>Actinomycetota</taxon>
        <taxon>Actinomycetes</taxon>
        <taxon>Micromonosporales</taxon>
        <taxon>Micromonosporaceae</taxon>
        <taxon>Paractinoplanes</taxon>
    </lineage>
</organism>
<feature type="compositionally biased region" description="Basic and acidic residues" evidence="1">
    <location>
        <begin position="1"/>
        <end position="28"/>
    </location>
</feature>
<dbReference type="RefSeq" id="WP_203822857.1">
    <property type="nucleotide sequence ID" value="NZ_BAAABP010000092.1"/>
</dbReference>
<feature type="region of interest" description="Disordered" evidence="1">
    <location>
        <begin position="1"/>
        <end position="32"/>
    </location>
</feature>
<evidence type="ECO:0000313" key="3">
    <source>
        <dbReference type="Proteomes" id="UP000598174"/>
    </source>
</evidence>
<dbReference type="AlphaFoldDB" id="A0A919JG08"/>
<gene>
    <name evidence="2" type="ORF">Afe05nite_83610</name>
</gene>
<evidence type="ECO:0000313" key="2">
    <source>
        <dbReference type="EMBL" id="GIE16521.1"/>
    </source>
</evidence>
<sequence length="52" mass="5968">MEKESDGKDPAPDKVVEKDEPETPREPPDTLWVEMEEVRGDRWPEVFGGGRD</sequence>
<reference evidence="2" key="1">
    <citation type="submission" date="2021-01" db="EMBL/GenBank/DDBJ databases">
        <title>Whole genome shotgun sequence of Actinoplanes ferrugineus NBRC 15555.</title>
        <authorList>
            <person name="Komaki H."/>
            <person name="Tamura T."/>
        </authorList>
    </citation>
    <scope>NUCLEOTIDE SEQUENCE</scope>
    <source>
        <strain evidence="2">NBRC 15555</strain>
    </source>
</reference>
<keyword evidence="3" id="KW-1185">Reference proteome</keyword>